<dbReference type="Proteomes" id="UP000054466">
    <property type="component" value="Unassembled WGS sequence"/>
</dbReference>
<name>A0A0D2B0M9_9EURO</name>
<sequence length="128" mass="14917">MPRVRSTPPQKICIPPCSSQLYGLCGIRRLRNRHQGLFQRTLRSWRAALSMSSEVWRDDGREAARVTYNLQNKQPATPSSPPFRTKAFMLHFLPSFWRRIRAMTISRMKAPQPVCCRWTTDMQVNIIA</sequence>
<proteinExistence type="predicted"/>
<keyword evidence="2" id="KW-1185">Reference proteome</keyword>
<reference evidence="1 2" key="1">
    <citation type="submission" date="2015-01" db="EMBL/GenBank/DDBJ databases">
        <title>The Genome Sequence of Cladophialophora immunda CBS83496.</title>
        <authorList>
            <consortium name="The Broad Institute Genomics Platform"/>
            <person name="Cuomo C."/>
            <person name="de Hoog S."/>
            <person name="Gorbushina A."/>
            <person name="Stielow B."/>
            <person name="Teixiera M."/>
            <person name="Abouelleil A."/>
            <person name="Chapman S.B."/>
            <person name="Priest M."/>
            <person name="Young S.K."/>
            <person name="Wortman J."/>
            <person name="Nusbaum C."/>
            <person name="Birren B."/>
        </authorList>
    </citation>
    <scope>NUCLEOTIDE SEQUENCE [LARGE SCALE GENOMIC DNA]</scope>
    <source>
        <strain evidence="1 2">CBS 83496</strain>
    </source>
</reference>
<protein>
    <submittedName>
        <fullName evidence="1">Uncharacterized protein</fullName>
    </submittedName>
</protein>
<evidence type="ECO:0000313" key="2">
    <source>
        <dbReference type="Proteomes" id="UP000054466"/>
    </source>
</evidence>
<dbReference type="HOGENOM" id="CLU_1959332_0_0_1"/>
<dbReference type="RefSeq" id="XP_016251348.1">
    <property type="nucleotide sequence ID" value="XM_016389446.1"/>
</dbReference>
<evidence type="ECO:0000313" key="1">
    <source>
        <dbReference type="EMBL" id="KIW31132.1"/>
    </source>
</evidence>
<organism evidence="1 2">
    <name type="scientific">Cladophialophora immunda</name>
    <dbReference type="NCBI Taxonomy" id="569365"/>
    <lineage>
        <taxon>Eukaryota</taxon>
        <taxon>Fungi</taxon>
        <taxon>Dikarya</taxon>
        <taxon>Ascomycota</taxon>
        <taxon>Pezizomycotina</taxon>
        <taxon>Eurotiomycetes</taxon>
        <taxon>Chaetothyriomycetidae</taxon>
        <taxon>Chaetothyriales</taxon>
        <taxon>Herpotrichiellaceae</taxon>
        <taxon>Cladophialophora</taxon>
    </lineage>
</organism>
<dbReference type="EMBL" id="KN847041">
    <property type="protein sequence ID" value="KIW31132.1"/>
    <property type="molecule type" value="Genomic_DNA"/>
</dbReference>
<dbReference type="GeneID" id="27342000"/>
<accession>A0A0D2B0M9</accession>
<gene>
    <name evidence="1" type="ORF">PV07_02806</name>
</gene>
<dbReference type="VEuPathDB" id="FungiDB:PV07_02806"/>
<dbReference type="AlphaFoldDB" id="A0A0D2B0M9"/>